<dbReference type="PANTHER" id="PTHR22650">
    <property type="entry name" value="GLYCOPROTEIN IB BETA"/>
    <property type="match status" value="1"/>
</dbReference>
<evidence type="ECO:0000259" key="10">
    <source>
        <dbReference type="SMART" id="SM00082"/>
    </source>
</evidence>
<evidence type="ECO:0000256" key="9">
    <source>
        <dbReference type="SAM" id="Phobius"/>
    </source>
</evidence>
<evidence type="ECO:0000256" key="8">
    <source>
        <dbReference type="ARBA" id="ARBA00023157"/>
    </source>
</evidence>
<evidence type="ECO:0000256" key="1">
    <source>
        <dbReference type="ARBA" id="ARBA00004167"/>
    </source>
</evidence>
<dbReference type="InterPro" id="IPR000483">
    <property type="entry name" value="Cys-rich_flank_reg_C"/>
</dbReference>
<dbReference type="Proteomes" id="UP001178461">
    <property type="component" value="Chromosome 16"/>
</dbReference>
<dbReference type="EMBL" id="OX395143">
    <property type="protein sequence ID" value="CAI5797350.1"/>
    <property type="molecule type" value="Genomic_DNA"/>
</dbReference>
<evidence type="ECO:0000313" key="11">
    <source>
        <dbReference type="EMBL" id="CAI5797350.1"/>
    </source>
</evidence>
<accession>A0AA35PT94</accession>
<keyword evidence="8" id="KW-1015">Disulfide bond</keyword>
<evidence type="ECO:0000256" key="6">
    <source>
        <dbReference type="ARBA" id="ARBA00022989"/>
    </source>
</evidence>
<comment type="subcellular location">
    <subcellularLocation>
        <location evidence="1">Membrane</location>
        <topology evidence="1">Single-pass membrane protein</topology>
    </subcellularLocation>
</comment>
<evidence type="ECO:0000256" key="7">
    <source>
        <dbReference type="ARBA" id="ARBA00023136"/>
    </source>
</evidence>
<dbReference type="SUPFAM" id="SSF52058">
    <property type="entry name" value="L domain-like"/>
    <property type="match status" value="1"/>
</dbReference>
<dbReference type="PANTHER" id="PTHR22650:SF7">
    <property type="entry name" value="PLATELET GLYCOPROTEIN IB BETA CHAIN"/>
    <property type="match status" value="1"/>
</dbReference>
<keyword evidence="5" id="KW-0130">Cell adhesion</keyword>
<feature type="transmembrane region" description="Helical" evidence="9">
    <location>
        <begin position="198"/>
        <end position="230"/>
    </location>
</feature>
<dbReference type="Gene3D" id="3.80.10.10">
    <property type="entry name" value="Ribonuclease Inhibitor"/>
    <property type="match status" value="1"/>
</dbReference>
<proteinExistence type="predicted"/>
<evidence type="ECO:0000313" key="12">
    <source>
        <dbReference type="Proteomes" id="UP001178461"/>
    </source>
</evidence>
<evidence type="ECO:0000256" key="3">
    <source>
        <dbReference type="ARBA" id="ARBA00022692"/>
    </source>
</evidence>
<protein>
    <recommendedName>
        <fullName evidence="10">LRRCT domain-containing protein</fullName>
    </recommendedName>
</protein>
<evidence type="ECO:0000256" key="2">
    <source>
        <dbReference type="ARBA" id="ARBA00022614"/>
    </source>
</evidence>
<sequence length="263" mass="30170">MTSVLFRSKALAGSCSERTIAISHGGGFIRTAQLRTYYFSHSWPAFSLGSHSAEERAESGWKMIFLQLILLLVFLPLVTPTCPEPCLCASTLIDCTAKDLMHNNLPTSFPPSTTKLYLNHNNLTSIPNGLFDNLKDLQVVHLWANPWECDCHILYLRSWLQWQQNRSFYRNVICLSPSHLQGRIISYLSEDEIISTCQYWYCGVALISQMCLFIFLLMQAVLLLLVIVYLRRIRRIAKEARRTVTEFDERGDTWSTHSRKGAD</sequence>
<dbReference type="InterPro" id="IPR032675">
    <property type="entry name" value="LRR_dom_sf"/>
</dbReference>
<feature type="domain" description="LRRCT" evidence="10">
    <location>
        <begin position="145"/>
        <end position="196"/>
    </location>
</feature>
<keyword evidence="7 9" id="KW-0472">Membrane</keyword>
<dbReference type="InterPro" id="IPR052313">
    <property type="entry name" value="GPIb-IX-V_Complex"/>
</dbReference>
<dbReference type="AlphaFoldDB" id="A0AA35PT94"/>
<keyword evidence="2" id="KW-0433">Leucine-rich repeat</keyword>
<reference evidence="11" key="1">
    <citation type="submission" date="2022-12" db="EMBL/GenBank/DDBJ databases">
        <authorList>
            <person name="Alioto T."/>
            <person name="Alioto T."/>
            <person name="Gomez Garrido J."/>
        </authorList>
    </citation>
    <scope>NUCLEOTIDE SEQUENCE</scope>
</reference>
<evidence type="ECO:0000256" key="5">
    <source>
        <dbReference type="ARBA" id="ARBA00022889"/>
    </source>
</evidence>
<keyword evidence="6 9" id="KW-1133">Transmembrane helix</keyword>
<organism evidence="11 12">
    <name type="scientific">Podarcis lilfordi</name>
    <name type="common">Lilford's wall lizard</name>
    <dbReference type="NCBI Taxonomy" id="74358"/>
    <lineage>
        <taxon>Eukaryota</taxon>
        <taxon>Metazoa</taxon>
        <taxon>Chordata</taxon>
        <taxon>Craniata</taxon>
        <taxon>Vertebrata</taxon>
        <taxon>Euteleostomi</taxon>
        <taxon>Lepidosauria</taxon>
        <taxon>Squamata</taxon>
        <taxon>Bifurcata</taxon>
        <taxon>Unidentata</taxon>
        <taxon>Episquamata</taxon>
        <taxon>Laterata</taxon>
        <taxon>Lacertibaenia</taxon>
        <taxon>Lacertidae</taxon>
        <taxon>Podarcis</taxon>
    </lineage>
</organism>
<keyword evidence="4" id="KW-0732">Signal</keyword>
<evidence type="ECO:0000256" key="4">
    <source>
        <dbReference type="ARBA" id="ARBA00022729"/>
    </source>
</evidence>
<name>A0AA35PT94_9SAUR</name>
<keyword evidence="12" id="KW-1185">Reference proteome</keyword>
<keyword evidence="3 9" id="KW-0812">Transmembrane</keyword>
<dbReference type="SMART" id="SM00082">
    <property type="entry name" value="LRRCT"/>
    <property type="match status" value="1"/>
</dbReference>
<gene>
    <name evidence="11" type="ORF">PODLI_1B027171</name>
</gene>